<accession>A0AAW7ZG16</accession>
<keyword evidence="1" id="KW-0472">Membrane</keyword>
<name>A0AAW7ZG16_9FIRM</name>
<keyword evidence="1" id="KW-1133">Transmembrane helix</keyword>
<dbReference type="AlphaFoldDB" id="A0AAW7ZG16"/>
<evidence type="ECO:0000313" key="2">
    <source>
        <dbReference type="EMBL" id="MDO7788291.1"/>
    </source>
</evidence>
<keyword evidence="3" id="KW-1185">Reference proteome</keyword>
<proteinExistence type="predicted"/>
<keyword evidence="1" id="KW-0812">Transmembrane</keyword>
<reference evidence="2" key="2">
    <citation type="submission" date="2023-03" db="EMBL/GenBank/DDBJ databases">
        <authorList>
            <person name="Zhang Z."/>
        </authorList>
    </citation>
    <scope>NUCLEOTIDE SEQUENCE</scope>
    <source>
        <strain evidence="2">DSA</strain>
    </source>
</reference>
<comment type="caution">
    <text evidence="2">The sequence shown here is derived from an EMBL/GenBank/DDBJ whole genome shotgun (WGS) entry which is preliminary data.</text>
</comment>
<dbReference type="Proteomes" id="UP001172911">
    <property type="component" value="Unassembled WGS sequence"/>
</dbReference>
<sequence length="68" mass="7502">MIFSSIVGGGVSETYLYPIYGGIVLLAGLIVICTVVILEEIKLIKDSLNKTEKQIKINRKDILHKVSI</sequence>
<gene>
    <name evidence="2" type="ORF">P6N53_13760</name>
</gene>
<evidence type="ECO:0000313" key="3">
    <source>
        <dbReference type="Proteomes" id="UP001172911"/>
    </source>
</evidence>
<protein>
    <submittedName>
        <fullName evidence="2">Uncharacterized protein</fullName>
    </submittedName>
</protein>
<dbReference type="EMBL" id="JARPTC010000021">
    <property type="protein sequence ID" value="MDO7788291.1"/>
    <property type="molecule type" value="Genomic_DNA"/>
</dbReference>
<reference evidence="2" key="1">
    <citation type="journal article" date="2023" name="J. Hazard. Mater.">
        <title>Anaerobic biodegradation of pyrene and benzo[a]pyrene by a new sulfate-reducing Desulforamulus aquiferis strain DSA.</title>
        <authorList>
            <person name="Zhang Z."/>
            <person name="Sun J."/>
            <person name="Gong X."/>
            <person name="Wang C."/>
            <person name="Wang H."/>
        </authorList>
    </citation>
    <scope>NUCLEOTIDE SEQUENCE</scope>
    <source>
        <strain evidence="2">DSA</strain>
    </source>
</reference>
<evidence type="ECO:0000256" key="1">
    <source>
        <dbReference type="SAM" id="Phobius"/>
    </source>
</evidence>
<feature type="transmembrane region" description="Helical" evidence="1">
    <location>
        <begin position="15"/>
        <end position="38"/>
    </location>
</feature>
<organism evidence="2 3">
    <name type="scientific">Desulforamulus aquiferis</name>
    <dbReference type="NCBI Taxonomy" id="1397668"/>
    <lineage>
        <taxon>Bacteria</taxon>
        <taxon>Bacillati</taxon>
        <taxon>Bacillota</taxon>
        <taxon>Clostridia</taxon>
        <taxon>Eubacteriales</taxon>
        <taxon>Peptococcaceae</taxon>
        <taxon>Desulforamulus</taxon>
    </lineage>
</organism>